<keyword evidence="2" id="KW-0813">Transport</keyword>
<dbReference type="InterPro" id="IPR036640">
    <property type="entry name" value="ABC1_TM_sf"/>
</dbReference>
<dbReference type="GO" id="GO:0005886">
    <property type="term" value="C:plasma membrane"/>
    <property type="evidence" value="ECO:0007669"/>
    <property type="project" value="UniProtKB-SubCell"/>
</dbReference>
<dbReference type="InterPro" id="IPR027417">
    <property type="entry name" value="P-loop_NTPase"/>
</dbReference>
<proteinExistence type="predicted"/>
<organism evidence="14 15">
    <name type="scientific">Ophiocordyceps australis</name>
    <dbReference type="NCBI Taxonomy" id="1399860"/>
    <lineage>
        <taxon>Eukaryota</taxon>
        <taxon>Fungi</taxon>
        <taxon>Dikarya</taxon>
        <taxon>Ascomycota</taxon>
        <taxon>Pezizomycotina</taxon>
        <taxon>Sordariomycetes</taxon>
        <taxon>Hypocreomycetidae</taxon>
        <taxon>Hypocreales</taxon>
        <taxon>Ophiocordycipitaceae</taxon>
        <taxon>Ophiocordyceps</taxon>
    </lineage>
</organism>
<dbReference type="Proteomes" id="UP000226192">
    <property type="component" value="Unassembled WGS sequence"/>
</dbReference>
<feature type="transmembrane region" description="Helical" evidence="11">
    <location>
        <begin position="346"/>
        <end position="366"/>
    </location>
</feature>
<feature type="transmembrane region" description="Helical" evidence="11">
    <location>
        <begin position="163"/>
        <end position="182"/>
    </location>
</feature>
<dbReference type="SUPFAM" id="SSF52540">
    <property type="entry name" value="P-loop containing nucleoside triphosphate hydrolases"/>
    <property type="match status" value="2"/>
</dbReference>
<feature type="transmembrane region" description="Helical" evidence="11">
    <location>
        <begin position="40"/>
        <end position="63"/>
    </location>
</feature>
<keyword evidence="4 11" id="KW-0812">Transmembrane</keyword>
<dbReference type="OrthoDB" id="6500128at2759"/>
<dbReference type="PANTHER" id="PTHR24223">
    <property type="entry name" value="ATP-BINDING CASSETTE SUB-FAMILY C"/>
    <property type="match status" value="1"/>
</dbReference>
<evidence type="ECO:0000256" key="4">
    <source>
        <dbReference type="ARBA" id="ARBA00022692"/>
    </source>
</evidence>
<feature type="transmembrane region" description="Helical" evidence="11">
    <location>
        <begin position="882"/>
        <end position="903"/>
    </location>
</feature>
<dbReference type="FunFam" id="1.20.1560.10:FF:000055">
    <property type="entry name" value="ABC multidrug transporter (Eurofung)"/>
    <property type="match status" value="1"/>
</dbReference>
<feature type="compositionally biased region" description="Basic and acidic residues" evidence="10">
    <location>
        <begin position="826"/>
        <end position="851"/>
    </location>
</feature>
<evidence type="ECO:0000259" key="13">
    <source>
        <dbReference type="PROSITE" id="PS50929"/>
    </source>
</evidence>
<feature type="domain" description="ABC transporter" evidence="12">
    <location>
        <begin position="1196"/>
        <end position="1429"/>
    </location>
</feature>
<feature type="transmembrane region" description="Helical" evidence="11">
    <location>
        <begin position="990"/>
        <end position="1010"/>
    </location>
</feature>
<dbReference type="InterPro" id="IPR003439">
    <property type="entry name" value="ABC_transporter-like_ATP-bd"/>
</dbReference>
<dbReference type="InterPro" id="IPR003593">
    <property type="entry name" value="AAA+_ATPase"/>
</dbReference>
<protein>
    <recommendedName>
        <fullName evidence="16">ABC transporter</fullName>
    </recommendedName>
</protein>
<dbReference type="STRING" id="1399860.A0A2C5Y734"/>
<dbReference type="Pfam" id="PF00005">
    <property type="entry name" value="ABC_tran"/>
    <property type="match status" value="2"/>
</dbReference>
<dbReference type="Gene3D" id="1.20.1560.10">
    <property type="entry name" value="ABC transporter type 1, transmembrane domain"/>
    <property type="match status" value="2"/>
</dbReference>
<dbReference type="InterPro" id="IPR050173">
    <property type="entry name" value="ABC_transporter_C-like"/>
</dbReference>
<feature type="transmembrane region" description="Helical" evidence="11">
    <location>
        <begin position="915"/>
        <end position="943"/>
    </location>
</feature>
<feature type="transmembrane region" description="Helical" evidence="11">
    <location>
        <begin position="75"/>
        <end position="95"/>
    </location>
</feature>
<feature type="domain" description="ABC transporter" evidence="12">
    <location>
        <begin position="595"/>
        <end position="826"/>
    </location>
</feature>
<evidence type="ECO:0000256" key="2">
    <source>
        <dbReference type="ARBA" id="ARBA00022448"/>
    </source>
</evidence>
<comment type="caution">
    <text evidence="14">The sequence shown here is derived from an EMBL/GenBank/DDBJ whole genome shotgun (WGS) entry which is preliminary data.</text>
</comment>
<dbReference type="CDD" id="cd03244">
    <property type="entry name" value="ABCC_MRP_domain2"/>
    <property type="match status" value="1"/>
</dbReference>
<dbReference type="SUPFAM" id="SSF90123">
    <property type="entry name" value="ABC transporter transmembrane region"/>
    <property type="match status" value="2"/>
</dbReference>
<keyword evidence="8 11" id="KW-0472">Membrane</keyword>
<feature type="transmembrane region" description="Helical" evidence="11">
    <location>
        <begin position="401"/>
        <end position="428"/>
    </location>
</feature>
<evidence type="ECO:0000256" key="10">
    <source>
        <dbReference type="SAM" id="MobiDB-lite"/>
    </source>
</evidence>
<keyword evidence="3" id="KW-1003">Cell membrane</keyword>
<sequence>MLGQAVMARHCPPYADDVFGPIVDGHCRGGFDFTLLFQQAFLSIIPASIFIVLFPLRVAYLATSRIKAAPGLNRYLKLAFAIVLAILQIALLVLWSRDVAGRNRATLPAAIVNAIVALEMVVLSAMEDARSICPSAMINVYLLFTLILDAVQTRTLWLRHSNTAIAAVFSASVGVKAMMLVLEGLEKRGRLFQQYQQLPPESTTGVLNRSLLWWLNSLFAKGHRNFLAPKDLFQLDEELTADSLSARMQHAWSCRHKPERRFEFPIIACKALWWPIASAFIPRLFLIVFTFAQPFLISRVLDLLTEPDNQLSRNTGYGLILAAAVIYLGLALSTRYYNHSVYRFMAMFRGAAVTLIYNHMLTLSIGDYDDSAVVTLMSTDVDRIVSCLVNLNEIWARVIEVVLGVVLLAWQLGWVCLVPVLVVIFSFFGSAEISKTIGARQKVWIDAVQKRITVTASMLAEMRSVKMMGLSTLLTNIVQDQRVQETDRMAASRWSIVWQNVVQNLPWALAPSLTFVVYVAQAAGRGEPLGTTKAFTSLSIITLLSGPASKLLSAVPSTAASLGCFDRIQDFLVLPPRVDDRLITPSSSASGSIAFTTKNLSLRPAPSAEPILKDVTFTIQRGSLTMVIGPVGSGKTTLLRAMLGEIVFEDGGSISVASSRIALCVQVPWLPNTTIRQAVSGYMEDGSIDSAWYQKCLSACALDHDISLLPKGDGTQIGSASTTLSGGQRHRIALARAIYARADMIVLDDILGALDTNTQAVIMSRLFGDQGLLKKSKTTVVLATHAIEYLKYANQILVVSDGRVEDRGSNDQTVRKELISVLKSTEPPKSEVESKVDEATSKDSKDGSEKISEANQLDDLSRAPGDLAVYRYYLQSVGWPKALAFVAFVFLNIFCSSFSQIWLKWWSDVGGGQVALYMTVYIALALLTCIGEGGYVWAILILISPHTARKLHQVLLRVVMRAPQSFFSATDSGSILNRFSQDMTIIESQLPIGVLIAVSNLFSSVATAALVATGSFYMIISVPFLIFVIWALQNVYLRTSRQLRLLDLEARSPLFSHFLETSSGLTTIRAFGWESRFSAKNEVLLNYSQRPHYIMYCIQRWLELVLDLIVGAQAVLVVGLAVGLRRSSSPGLLGVSLNNTLAFSGSLSSLVSGWTMLETSLGSISRLMHFEATVKPEDKSQETYQPSNKWPERGAIEFRKVTAVHSPGAVGIRGVSLKVKPGQKIGICGRTGSGKSSLLASLARLLEIDQGVIIFDGVDIATVPRETIRERLLILPQDPLILSGSVRLNVDPEGRSSDEAIKAALDRVGLWTLVESRGLDVDIANSSLSRGQQQLLALARAVVKKQACDSRILLLDEATSNVDADTDAVLQRVVREDFAGCTRVTVAHRIDTIMDSDVIVVMDGGSVVEIGIPAELKAKAGGWFAELIKAKD</sequence>
<evidence type="ECO:0000313" key="14">
    <source>
        <dbReference type="EMBL" id="PHH63516.1"/>
    </source>
</evidence>
<dbReference type="Gene3D" id="3.40.50.300">
    <property type="entry name" value="P-loop containing nucleotide triphosphate hydrolases"/>
    <property type="match status" value="2"/>
</dbReference>
<dbReference type="GO" id="GO:0016887">
    <property type="term" value="F:ATP hydrolysis activity"/>
    <property type="evidence" value="ECO:0007669"/>
    <property type="project" value="InterPro"/>
</dbReference>
<gene>
    <name evidence="14" type="ORF">CDD81_5797</name>
</gene>
<dbReference type="GO" id="GO:0005524">
    <property type="term" value="F:ATP binding"/>
    <property type="evidence" value="ECO:0007669"/>
    <property type="project" value="UniProtKB-KW"/>
</dbReference>
<dbReference type="InterPro" id="IPR056227">
    <property type="entry name" value="TMD0_ABC"/>
</dbReference>
<feature type="domain" description="ABC transmembrane type-1" evidence="13">
    <location>
        <begin position="284"/>
        <end position="560"/>
    </location>
</feature>
<dbReference type="FunFam" id="3.40.50.300:FF:000838">
    <property type="entry name" value="ABC multidrug transporter (Eurofung)"/>
    <property type="match status" value="1"/>
</dbReference>
<dbReference type="SMART" id="SM00382">
    <property type="entry name" value="AAA"/>
    <property type="match status" value="2"/>
</dbReference>
<dbReference type="PROSITE" id="PS50929">
    <property type="entry name" value="ABC_TM1F"/>
    <property type="match status" value="2"/>
</dbReference>
<dbReference type="InterPro" id="IPR044726">
    <property type="entry name" value="ABCC_6TM_D2"/>
</dbReference>
<dbReference type="InterPro" id="IPR044746">
    <property type="entry name" value="ABCC_6TM_D1"/>
</dbReference>
<dbReference type="CDD" id="cd18580">
    <property type="entry name" value="ABC_6TM_ABCC_D2"/>
    <property type="match status" value="1"/>
</dbReference>
<dbReference type="Pfam" id="PF00664">
    <property type="entry name" value="ABC_membrane"/>
    <property type="match status" value="2"/>
</dbReference>
<evidence type="ECO:0000259" key="12">
    <source>
        <dbReference type="PROSITE" id="PS50893"/>
    </source>
</evidence>
<dbReference type="EMBL" id="NJET01000048">
    <property type="protein sequence ID" value="PHH63516.1"/>
    <property type="molecule type" value="Genomic_DNA"/>
</dbReference>
<feature type="transmembrane region" description="Helical" evidence="11">
    <location>
        <begin position="138"/>
        <end position="157"/>
    </location>
</feature>
<evidence type="ECO:0000256" key="1">
    <source>
        <dbReference type="ARBA" id="ARBA00004651"/>
    </source>
</evidence>
<name>A0A2C5Y734_9HYPO</name>
<dbReference type="Pfam" id="PF24357">
    <property type="entry name" value="TMD0_ABC"/>
    <property type="match status" value="1"/>
</dbReference>
<dbReference type="PANTHER" id="PTHR24223:SF399">
    <property type="entry name" value="ABC TRANSPORTER ATNG"/>
    <property type="match status" value="1"/>
</dbReference>
<evidence type="ECO:0000256" key="8">
    <source>
        <dbReference type="ARBA" id="ARBA00023136"/>
    </source>
</evidence>
<dbReference type="InterPro" id="IPR011527">
    <property type="entry name" value="ABC1_TM_dom"/>
</dbReference>
<evidence type="ECO:0000313" key="15">
    <source>
        <dbReference type="Proteomes" id="UP000226192"/>
    </source>
</evidence>
<feature type="transmembrane region" description="Helical" evidence="11">
    <location>
        <begin position="316"/>
        <end position="334"/>
    </location>
</feature>
<evidence type="ECO:0000256" key="9">
    <source>
        <dbReference type="ARBA" id="ARBA00023180"/>
    </source>
</evidence>
<evidence type="ECO:0000256" key="5">
    <source>
        <dbReference type="ARBA" id="ARBA00022741"/>
    </source>
</evidence>
<reference evidence="14 15" key="1">
    <citation type="submission" date="2017-06" db="EMBL/GenBank/DDBJ databases">
        <title>Ant-infecting Ophiocordyceps genomes reveal a high diversity of potential behavioral manipulation genes and a possible major role for enterotoxins.</title>
        <authorList>
            <person name="De Bekker C."/>
            <person name="Evans H.C."/>
            <person name="Brachmann A."/>
            <person name="Hughes D.P."/>
        </authorList>
    </citation>
    <scope>NUCLEOTIDE SEQUENCE [LARGE SCALE GENOMIC DNA]</scope>
    <source>
        <strain evidence="14 15">Map64</strain>
    </source>
</reference>
<evidence type="ECO:0000256" key="6">
    <source>
        <dbReference type="ARBA" id="ARBA00022840"/>
    </source>
</evidence>
<keyword evidence="6" id="KW-0067">ATP-binding</keyword>
<evidence type="ECO:0000256" key="11">
    <source>
        <dbReference type="SAM" id="Phobius"/>
    </source>
</evidence>
<feature type="transmembrane region" description="Helical" evidence="11">
    <location>
        <begin position="1016"/>
        <end position="1037"/>
    </location>
</feature>
<comment type="subcellular location">
    <subcellularLocation>
        <location evidence="1">Cell membrane</location>
        <topology evidence="1">Multi-pass membrane protein</topology>
    </subcellularLocation>
</comment>
<evidence type="ECO:0008006" key="16">
    <source>
        <dbReference type="Google" id="ProtNLM"/>
    </source>
</evidence>
<feature type="transmembrane region" description="Helical" evidence="11">
    <location>
        <begin position="107"/>
        <end position="126"/>
    </location>
</feature>
<dbReference type="GO" id="GO:0140359">
    <property type="term" value="F:ABC-type transporter activity"/>
    <property type="evidence" value="ECO:0007669"/>
    <property type="project" value="InterPro"/>
</dbReference>
<dbReference type="CDD" id="cd18579">
    <property type="entry name" value="ABC_6TM_ABCC_D1"/>
    <property type="match status" value="1"/>
</dbReference>
<dbReference type="PROSITE" id="PS50893">
    <property type="entry name" value="ABC_TRANSPORTER_2"/>
    <property type="match status" value="2"/>
</dbReference>
<keyword evidence="9" id="KW-0325">Glycoprotein</keyword>
<keyword evidence="7 11" id="KW-1133">Transmembrane helix</keyword>
<feature type="region of interest" description="Disordered" evidence="10">
    <location>
        <begin position="825"/>
        <end position="851"/>
    </location>
</feature>
<keyword evidence="15" id="KW-1185">Reference proteome</keyword>
<feature type="transmembrane region" description="Helical" evidence="11">
    <location>
        <begin position="271"/>
        <end position="296"/>
    </location>
</feature>
<evidence type="ECO:0000256" key="7">
    <source>
        <dbReference type="ARBA" id="ARBA00022989"/>
    </source>
</evidence>
<keyword evidence="5" id="KW-0547">Nucleotide-binding</keyword>
<feature type="transmembrane region" description="Helical" evidence="11">
    <location>
        <begin position="1104"/>
        <end position="1124"/>
    </location>
</feature>
<evidence type="ECO:0000256" key="3">
    <source>
        <dbReference type="ARBA" id="ARBA00022475"/>
    </source>
</evidence>
<dbReference type="FunFam" id="1.20.1560.10:FF:000066">
    <property type="entry name" value="ABC multidrug transporter (Eurofung)"/>
    <property type="match status" value="1"/>
</dbReference>
<accession>A0A2C5Y734</accession>
<feature type="domain" description="ABC transmembrane type-1" evidence="13">
    <location>
        <begin position="883"/>
        <end position="1159"/>
    </location>
</feature>